<evidence type="ECO:0000256" key="2">
    <source>
        <dbReference type="ARBA" id="ARBA00022475"/>
    </source>
</evidence>
<name>A0A7I9VSV6_9BACT</name>
<feature type="transmembrane region" description="Helical" evidence="7">
    <location>
        <begin position="815"/>
        <end position="837"/>
    </location>
</feature>
<evidence type="ECO:0000256" key="4">
    <source>
        <dbReference type="ARBA" id="ARBA00022989"/>
    </source>
</evidence>
<evidence type="ECO:0000313" key="10">
    <source>
        <dbReference type="Proteomes" id="UP000503640"/>
    </source>
</evidence>
<accession>A0A7I9VSV6</accession>
<feature type="transmembrane region" description="Helical" evidence="7">
    <location>
        <begin position="315"/>
        <end position="339"/>
    </location>
</feature>
<comment type="caution">
    <text evidence="9">The sequence shown here is derived from an EMBL/GenBank/DDBJ whole genome shotgun (WGS) entry which is preliminary data.</text>
</comment>
<feature type="domain" description="Membrane transport protein MMPL" evidence="8">
    <location>
        <begin position="651"/>
        <end position="834"/>
    </location>
</feature>
<dbReference type="EMBL" id="BJTG01000011">
    <property type="protein sequence ID" value="GEJ59210.1"/>
    <property type="molecule type" value="Genomic_DNA"/>
</dbReference>
<dbReference type="RefSeq" id="WP_176068484.1">
    <property type="nucleotide sequence ID" value="NZ_BJTG01000011.1"/>
</dbReference>
<evidence type="ECO:0000256" key="7">
    <source>
        <dbReference type="SAM" id="Phobius"/>
    </source>
</evidence>
<feature type="transmembrane region" description="Helical" evidence="7">
    <location>
        <begin position="719"/>
        <end position="739"/>
    </location>
</feature>
<dbReference type="PANTHER" id="PTHR33406:SF13">
    <property type="entry name" value="MEMBRANE PROTEIN YDFJ"/>
    <property type="match status" value="1"/>
</dbReference>
<keyword evidence="5 7" id="KW-0472">Membrane</keyword>
<feature type="transmembrane region" description="Helical" evidence="7">
    <location>
        <begin position="784"/>
        <end position="803"/>
    </location>
</feature>
<reference evidence="10" key="1">
    <citation type="journal article" date="2020" name="Appl. Environ. Microbiol.">
        <title>Diazotrophic Anaeromyxobacter Isolates from Soils.</title>
        <authorList>
            <person name="Masuda Y."/>
            <person name="Yamanaka H."/>
            <person name="Xu Z.X."/>
            <person name="Shiratori Y."/>
            <person name="Aono T."/>
            <person name="Amachi S."/>
            <person name="Senoo K."/>
            <person name="Itoh H."/>
        </authorList>
    </citation>
    <scope>NUCLEOTIDE SEQUENCE [LARGE SCALE GENOMIC DNA]</scope>
    <source>
        <strain evidence="10">R267</strain>
    </source>
</reference>
<feature type="transmembrane region" description="Helical" evidence="7">
    <location>
        <begin position="378"/>
        <end position="403"/>
    </location>
</feature>
<feature type="transmembrane region" description="Helical" evidence="7">
    <location>
        <begin position="46"/>
        <end position="66"/>
    </location>
</feature>
<feature type="transmembrane region" description="Helical" evidence="7">
    <location>
        <begin position="471"/>
        <end position="490"/>
    </location>
</feature>
<keyword evidence="3 7" id="KW-0812">Transmembrane</keyword>
<gene>
    <name evidence="9" type="ORF">AMYX_39510</name>
</gene>
<evidence type="ECO:0000256" key="1">
    <source>
        <dbReference type="ARBA" id="ARBA00004651"/>
    </source>
</evidence>
<evidence type="ECO:0000256" key="5">
    <source>
        <dbReference type="ARBA" id="ARBA00023136"/>
    </source>
</evidence>
<evidence type="ECO:0000259" key="8">
    <source>
        <dbReference type="Pfam" id="PF03176"/>
    </source>
</evidence>
<feature type="transmembrane region" description="Helical" evidence="7">
    <location>
        <begin position="289"/>
        <end position="308"/>
    </location>
</feature>
<feature type="transmembrane region" description="Helical" evidence="7">
    <location>
        <begin position="345"/>
        <end position="366"/>
    </location>
</feature>
<evidence type="ECO:0000313" key="9">
    <source>
        <dbReference type="EMBL" id="GEJ59210.1"/>
    </source>
</evidence>
<keyword evidence="4 7" id="KW-1133">Transmembrane helix</keyword>
<proteinExistence type="predicted"/>
<feature type="region of interest" description="Disordered" evidence="6">
    <location>
        <begin position="1"/>
        <end position="29"/>
    </location>
</feature>
<feature type="transmembrane region" description="Helical" evidence="7">
    <location>
        <begin position="696"/>
        <end position="712"/>
    </location>
</feature>
<feature type="transmembrane region" description="Helical" evidence="7">
    <location>
        <begin position="745"/>
        <end position="763"/>
    </location>
</feature>
<dbReference type="GO" id="GO:0005886">
    <property type="term" value="C:plasma membrane"/>
    <property type="evidence" value="ECO:0007669"/>
    <property type="project" value="UniProtKB-SubCell"/>
</dbReference>
<dbReference type="InterPro" id="IPR050545">
    <property type="entry name" value="Mycobact_MmpL"/>
</dbReference>
<dbReference type="Pfam" id="PF03176">
    <property type="entry name" value="MMPL"/>
    <property type="match status" value="2"/>
</dbReference>
<protein>
    <recommendedName>
        <fullName evidence="8">Membrane transport protein MMPL domain-containing protein</fullName>
    </recommendedName>
</protein>
<dbReference type="AlphaFoldDB" id="A0A7I9VSV6"/>
<dbReference type="SUPFAM" id="SSF82866">
    <property type="entry name" value="Multidrug efflux transporter AcrB transmembrane domain"/>
    <property type="match status" value="2"/>
</dbReference>
<organism evidence="9 10">
    <name type="scientific">Anaeromyxobacter diazotrophicus</name>
    <dbReference type="NCBI Taxonomy" id="2590199"/>
    <lineage>
        <taxon>Bacteria</taxon>
        <taxon>Pseudomonadati</taxon>
        <taxon>Myxococcota</taxon>
        <taxon>Myxococcia</taxon>
        <taxon>Myxococcales</taxon>
        <taxon>Cystobacterineae</taxon>
        <taxon>Anaeromyxobacteraceae</taxon>
        <taxon>Anaeromyxobacter</taxon>
    </lineage>
</organism>
<sequence length="854" mass="92955">MNDRDLPGAGGAVRAGPGAPGPRREPGQPGPCCRALVPWLVRERRVVLLLALLAFVLGSIYAVRLYSNLRSGFEELLPDNAASVKVARTVAKKLHNVTHLSVVFEGKDGDALERLADDLARRLRTLPGDIVDRVEYRTDEQEAFFRRFGGLYLSNEDLAEIQRRLDARVAWEKQKQNPFLGLLGEDTRELGPEPSLDFSDIERKYGAVTGALAQFRNGYFQTPDGKLLVMLVRPPESATGLAANQRVLDAVKREVEALQPTRYDPAVRVGYDGEVGTLVEEQAALEADLVSSTVVVLVLVLAVLYVYFRRWTAILSILGALAVGCALTFGLSWVLVGYLNANTAFLGSIVVGNGINVSIIFVARFLEERRRGLPLVEAMQVTWAGTLAATFVASFGAGLAYLSLAVTDFRGFSQFGVIGGLGMAICWAVAYLTLPALLAALDSRSKRAVDPGQRSIVGVLVNRIDTRHGRLVRVVSLALAAVALAGVATYRGEIIEYDLDQLRAAKSAREGAQYWGGKVDQVFKAYLTPIMIRADSPEELKKVVAELDRERARRGPADPIREVRTLETVVPPDQEQKLPRLRRLRESLSDARLAQLDPEVRRKALLFRPPPDPRPVTIDDLPLTFRLPLVERDGTTGHIGLAFPKRVGWMSARETQDIVDLIRGAIARAGGHAQAVGQPLLFADIARAIVRDGPKATALAFAAVVLLVFAAMRRLRPALLVLGSLVLGVVWLVGLAAWARVKLNFLNFVVFPITFGIGVDYAVNIVQRWRLEGPDSLHRVLRETGGAVGLCSLTTIIGYASLLVADNRALRGFGLLASVGELACVTAALLALPAWLLRPREAGGTPTPTDRPRT</sequence>
<dbReference type="Proteomes" id="UP000503640">
    <property type="component" value="Unassembled WGS sequence"/>
</dbReference>
<comment type="subcellular location">
    <subcellularLocation>
        <location evidence="1">Cell membrane</location>
        <topology evidence="1">Multi-pass membrane protein</topology>
    </subcellularLocation>
</comment>
<dbReference type="Gene3D" id="1.20.1640.10">
    <property type="entry name" value="Multidrug efflux transporter AcrB transmembrane domain"/>
    <property type="match status" value="2"/>
</dbReference>
<evidence type="ECO:0000256" key="3">
    <source>
        <dbReference type="ARBA" id="ARBA00022692"/>
    </source>
</evidence>
<dbReference type="PANTHER" id="PTHR33406">
    <property type="entry name" value="MEMBRANE PROTEIN MJ1562-RELATED"/>
    <property type="match status" value="1"/>
</dbReference>
<feature type="transmembrane region" description="Helical" evidence="7">
    <location>
        <begin position="415"/>
        <end position="441"/>
    </location>
</feature>
<keyword evidence="10" id="KW-1185">Reference proteome</keyword>
<dbReference type="InterPro" id="IPR004869">
    <property type="entry name" value="MMPL_dom"/>
</dbReference>
<feature type="domain" description="Membrane transport protein MMPL" evidence="8">
    <location>
        <begin position="216"/>
        <end position="448"/>
    </location>
</feature>
<evidence type="ECO:0000256" key="6">
    <source>
        <dbReference type="SAM" id="MobiDB-lite"/>
    </source>
</evidence>
<keyword evidence="2" id="KW-1003">Cell membrane</keyword>